<dbReference type="SUPFAM" id="SSF54991">
    <property type="entry name" value="Anticodon-binding domain of PheRS"/>
    <property type="match status" value="1"/>
</dbReference>
<dbReference type="InterPro" id="IPR005121">
    <property type="entry name" value="Fdx_antiC-bd"/>
</dbReference>
<dbReference type="GO" id="GO:0006432">
    <property type="term" value="P:phenylalanyl-tRNA aminoacylation"/>
    <property type="evidence" value="ECO:0007669"/>
    <property type="project" value="UniProtKB-UniRule"/>
</dbReference>
<evidence type="ECO:0000259" key="17">
    <source>
        <dbReference type="PROSITE" id="PS50886"/>
    </source>
</evidence>
<keyword evidence="4 15" id="KW-0963">Cytoplasm</keyword>
<evidence type="ECO:0000256" key="4">
    <source>
        <dbReference type="ARBA" id="ARBA00022490"/>
    </source>
</evidence>
<comment type="similarity">
    <text evidence="2 15">Belongs to the phenylalanyl-tRNA synthetase beta subunit family. Type 1 subfamily.</text>
</comment>
<evidence type="ECO:0000256" key="9">
    <source>
        <dbReference type="ARBA" id="ARBA00022840"/>
    </source>
</evidence>
<dbReference type="Gene3D" id="3.50.40.10">
    <property type="entry name" value="Phenylalanyl-trna Synthetase, Chain B, domain 3"/>
    <property type="match status" value="1"/>
</dbReference>
<dbReference type="OrthoDB" id="9805455at2"/>
<keyword evidence="11 16" id="KW-0694">RNA-binding</keyword>
<dbReference type="NCBIfam" id="NF045760">
    <property type="entry name" value="YtpR"/>
    <property type="match status" value="1"/>
</dbReference>
<dbReference type="InterPro" id="IPR041616">
    <property type="entry name" value="PheRS_beta_core"/>
</dbReference>
<feature type="domain" description="B5" evidence="19">
    <location>
        <begin position="404"/>
        <end position="479"/>
    </location>
</feature>
<reference evidence="20 21" key="1">
    <citation type="submission" date="2015-11" db="EMBL/GenBank/DDBJ databases">
        <title>Genome sequences of Lysobacter enzymogenes strain C3 and Lysobacter antibioticus ATCC 29479.</title>
        <authorList>
            <person name="Kobayashi D.Y."/>
        </authorList>
    </citation>
    <scope>NUCLEOTIDE SEQUENCE [LARGE SCALE GENOMIC DNA]</scope>
    <source>
        <strain evidence="20 21">C3</strain>
    </source>
</reference>
<evidence type="ECO:0000259" key="18">
    <source>
        <dbReference type="PROSITE" id="PS51447"/>
    </source>
</evidence>
<dbReference type="CDD" id="cd02796">
    <property type="entry name" value="tRNA_bind_bactPheRS"/>
    <property type="match status" value="1"/>
</dbReference>
<accession>A0A0S2DK40</accession>
<keyword evidence="13 15" id="KW-0030">Aminoacyl-tRNA synthetase</keyword>
<evidence type="ECO:0000256" key="2">
    <source>
        <dbReference type="ARBA" id="ARBA00008653"/>
    </source>
</evidence>
<dbReference type="PROSITE" id="PS51447">
    <property type="entry name" value="FDX_ACB"/>
    <property type="match status" value="1"/>
</dbReference>
<evidence type="ECO:0000256" key="16">
    <source>
        <dbReference type="PROSITE-ProRule" id="PRU00209"/>
    </source>
</evidence>
<dbReference type="PANTHER" id="PTHR10947:SF0">
    <property type="entry name" value="PHENYLALANINE--TRNA LIGASE BETA SUBUNIT"/>
    <property type="match status" value="1"/>
</dbReference>
<keyword evidence="7 15" id="KW-0479">Metal-binding</keyword>
<dbReference type="SUPFAM" id="SSF55681">
    <property type="entry name" value="Class II aaRS and biotin synthetases"/>
    <property type="match status" value="1"/>
</dbReference>
<dbReference type="GO" id="GO:0004826">
    <property type="term" value="F:phenylalanine-tRNA ligase activity"/>
    <property type="evidence" value="ECO:0007669"/>
    <property type="project" value="UniProtKB-UniRule"/>
</dbReference>
<dbReference type="GO" id="GO:0009328">
    <property type="term" value="C:phenylalanine-tRNA ligase complex"/>
    <property type="evidence" value="ECO:0007669"/>
    <property type="project" value="TreeGrafter"/>
</dbReference>
<evidence type="ECO:0000313" key="21">
    <source>
        <dbReference type="Proteomes" id="UP000061569"/>
    </source>
</evidence>
<feature type="binding site" evidence="15">
    <location>
        <position position="466"/>
    </location>
    <ligand>
        <name>Mg(2+)</name>
        <dbReference type="ChEBI" id="CHEBI:18420"/>
        <note>shared with alpha subunit</note>
    </ligand>
</feature>
<feature type="domain" description="FDX-ACB" evidence="18">
    <location>
        <begin position="703"/>
        <end position="796"/>
    </location>
</feature>
<evidence type="ECO:0000313" key="20">
    <source>
        <dbReference type="EMBL" id="ALN58908.1"/>
    </source>
</evidence>
<dbReference type="InterPro" id="IPR012340">
    <property type="entry name" value="NA-bd_OB-fold"/>
</dbReference>
<evidence type="ECO:0000256" key="15">
    <source>
        <dbReference type="HAMAP-Rule" id="MF_00283"/>
    </source>
</evidence>
<dbReference type="CDD" id="cd00769">
    <property type="entry name" value="PheRS_beta_core"/>
    <property type="match status" value="1"/>
</dbReference>
<dbReference type="EC" id="6.1.1.20" evidence="15"/>
<evidence type="ECO:0000256" key="8">
    <source>
        <dbReference type="ARBA" id="ARBA00022741"/>
    </source>
</evidence>
<dbReference type="SUPFAM" id="SSF56037">
    <property type="entry name" value="PheT/TilS domain"/>
    <property type="match status" value="1"/>
</dbReference>
<dbReference type="InterPro" id="IPR002547">
    <property type="entry name" value="tRNA-bd_dom"/>
</dbReference>
<feature type="domain" description="TRNA-binding" evidence="17">
    <location>
        <begin position="39"/>
        <end position="147"/>
    </location>
</feature>
<dbReference type="SUPFAM" id="SSF50249">
    <property type="entry name" value="Nucleic acid-binding proteins"/>
    <property type="match status" value="1"/>
</dbReference>
<comment type="catalytic activity">
    <reaction evidence="14 15">
        <text>tRNA(Phe) + L-phenylalanine + ATP = L-phenylalanyl-tRNA(Phe) + AMP + diphosphate + H(+)</text>
        <dbReference type="Rhea" id="RHEA:19413"/>
        <dbReference type="Rhea" id="RHEA-COMP:9668"/>
        <dbReference type="Rhea" id="RHEA-COMP:9699"/>
        <dbReference type="ChEBI" id="CHEBI:15378"/>
        <dbReference type="ChEBI" id="CHEBI:30616"/>
        <dbReference type="ChEBI" id="CHEBI:33019"/>
        <dbReference type="ChEBI" id="CHEBI:58095"/>
        <dbReference type="ChEBI" id="CHEBI:78442"/>
        <dbReference type="ChEBI" id="CHEBI:78531"/>
        <dbReference type="ChEBI" id="CHEBI:456215"/>
        <dbReference type="EC" id="6.1.1.20"/>
    </reaction>
</comment>
<evidence type="ECO:0000256" key="3">
    <source>
        <dbReference type="ARBA" id="ARBA00011209"/>
    </source>
</evidence>
<evidence type="ECO:0000256" key="10">
    <source>
        <dbReference type="ARBA" id="ARBA00022842"/>
    </source>
</evidence>
<evidence type="ECO:0000256" key="7">
    <source>
        <dbReference type="ARBA" id="ARBA00022723"/>
    </source>
</evidence>
<comment type="subunit">
    <text evidence="3 15">Tetramer of two alpha and two beta subunits.</text>
</comment>
<dbReference type="Pfam" id="PF03484">
    <property type="entry name" value="B5"/>
    <property type="match status" value="1"/>
</dbReference>
<keyword evidence="5 16" id="KW-0820">tRNA-binding</keyword>
<dbReference type="Gene3D" id="3.30.56.10">
    <property type="match status" value="2"/>
</dbReference>
<proteinExistence type="inferred from homology"/>
<dbReference type="STRING" id="69.GLE_3564"/>
<evidence type="ECO:0000256" key="6">
    <source>
        <dbReference type="ARBA" id="ARBA00022598"/>
    </source>
</evidence>
<dbReference type="KEGG" id="lez:GLE_3564"/>
<dbReference type="Pfam" id="PF03483">
    <property type="entry name" value="B3_4"/>
    <property type="match status" value="1"/>
</dbReference>
<dbReference type="InterPro" id="IPR036690">
    <property type="entry name" value="Fdx_antiC-bd_sf"/>
</dbReference>
<dbReference type="InterPro" id="IPR004532">
    <property type="entry name" value="Phe-tRNA-ligase_IIc_bsu_bact"/>
</dbReference>
<evidence type="ECO:0000256" key="1">
    <source>
        <dbReference type="ARBA" id="ARBA00004496"/>
    </source>
</evidence>
<dbReference type="Pfam" id="PF03147">
    <property type="entry name" value="FDX-ACB"/>
    <property type="match status" value="1"/>
</dbReference>
<sequence>MKFSENWLRQHVPTAATRDELAATLTAIGLEVEEVTALGAALDGVVVARIVSAEKHPEADRLQVCSVDTGSGTVQIVCGAPNARAGLIAPLATVGASLPGGLQIKAAKLRGVESFGMLCSAKELGIDADASGLLELPADAPVGQPLAQYLGLPDASIEIKLTPNRADCFSVRGIAYDVAAASGSAVAPLAIEPVPAMIGSALAVELDAGADVPRYCGRVIEGVDATAPTPVWMAERLRRSGVRPVSFLVDVTQYVMLEIGQPMHAFDRDTLAGPVGARRARKGEATKLLNAQDVALDEQFIVITDGAGAAQRVVALGGVMGGYDSRVTEATVNVFLEAAHFAPAAIIGRGRKLGLHTDAGHRFERGVDPELPRTAIEYATRLILDIAGGAAGPLTESALPEHLPQPRPVALRRARLARVLGLSVADAEVERILQALGLAVERSDDGWNVTAPSRRFDIAIEEDLIEEIARIHGYDRIPTTLPGGASRLIAPSETRVDAPTVRRQMAARDYLEAVNYAFVDAAWLQLWQAGEGAVALANPLSAELGVMRTMLLPGLVAALARNAARQQDRVRLFELGNVFHAAAGAPLETQRIAAAVCGDARAEQWGRAAQPVGFHDLRGDLDSLAAAAGARLEYRPSAPAWAHPGRSADVWRVDGGRVLRLGWIGQLHPRLQRALDLDVEVVAFELDLGGLVERAIAKAGAQSKYPSVRRDRAFIVADTVPWAAIQATVQAAAGPSLRELVLFDRYQGKGVETGFKSLAMGLILQDESRTLTDRDVDAVVAEVTAAVEREHGARLRA</sequence>
<dbReference type="InterPro" id="IPR020825">
    <property type="entry name" value="Phe-tRNA_synthase-like_B3/B4"/>
</dbReference>
<keyword evidence="9 15" id="KW-0067">ATP-binding</keyword>
<evidence type="ECO:0000256" key="13">
    <source>
        <dbReference type="ARBA" id="ARBA00023146"/>
    </source>
</evidence>
<evidence type="ECO:0000259" key="19">
    <source>
        <dbReference type="PROSITE" id="PS51483"/>
    </source>
</evidence>
<dbReference type="Proteomes" id="UP000061569">
    <property type="component" value="Chromosome"/>
</dbReference>
<keyword evidence="8 15" id="KW-0547">Nucleotide-binding</keyword>
<dbReference type="SMART" id="SM00896">
    <property type="entry name" value="FDX-ACB"/>
    <property type="match status" value="1"/>
</dbReference>
<dbReference type="PROSITE" id="PS50886">
    <property type="entry name" value="TRBD"/>
    <property type="match status" value="1"/>
</dbReference>
<gene>
    <name evidence="15 20" type="primary">pheT</name>
    <name evidence="20" type="ORF">GLE_3564</name>
</gene>
<protein>
    <recommendedName>
        <fullName evidence="15">Phenylalanine--tRNA ligase beta subunit</fullName>
        <ecNumber evidence="15">6.1.1.20</ecNumber>
    </recommendedName>
    <alternativeName>
        <fullName evidence="15">Phenylalanyl-tRNA synthetase beta subunit</fullName>
        <shortName evidence="15">PheRS</shortName>
    </alternativeName>
</protein>
<dbReference type="InterPro" id="IPR033714">
    <property type="entry name" value="tRNA_bind_bactPheRS"/>
</dbReference>
<evidence type="ECO:0000256" key="12">
    <source>
        <dbReference type="ARBA" id="ARBA00022917"/>
    </source>
</evidence>
<organism evidence="20 21">
    <name type="scientific">Lysobacter enzymogenes</name>
    <dbReference type="NCBI Taxonomy" id="69"/>
    <lineage>
        <taxon>Bacteria</taxon>
        <taxon>Pseudomonadati</taxon>
        <taxon>Pseudomonadota</taxon>
        <taxon>Gammaproteobacteria</taxon>
        <taxon>Lysobacterales</taxon>
        <taxon>Lysobacteraceae</taxon>
        <taxon>Lysobacter</taxon>
    </lineage>
</organism>
<dbReference type="Gene3D" id="2.40.50.140">
    <property type="entry name" value="Nucleic acid-binding proteins"/>
    <property type="match status" value="1"/>
</dbReference>
<dbReference type="SMART" id="SM00874">
    <property type="entry name" value="B5"/>
    <property type="match status" value="1"/>
</dbReference>
<dbReference type="NCBIfam" id="TIGR00472">
    <property type="entry name" value="pheT_bact"/>
    <property type="match status" value="1"/>
</dbReference>
<dbReference type="GO" id="GO:0005524">
    <property type="term" value="F:ATP binding"/>
    <property type="evidence" value="ECO:0007669"/>
    <property type="project" value="UniProtKB-UniRule"/>
</dbReference>
<dbReference type="HAMAP" id="MF_00283">
    <property type="entry name" value="Phe_tRNA_synth_beta1"/>
    <property type="match status" value="1"/>
</dbReference>
<dbReference type="Pfam" id="PF01588">
    <property type="entry name" value="tRNA_bind"/>
    <property type="match status" value="1"/>
</dbReference>
<dbReference type="PATRIC" id="fig|69.6.peg.3508"/>
<evidence type="ECO:0000256" key="11">
    <source>
        <dbReference type="ARBA" id="ARBA00022884"/>
    </source>
</evidence>
<dbReference type="FunFam" id="2.40.50.140:FF:000045">
    <property type="entry name" value="Phenylalanine--tRNA ligase beta subunit"/>
    <property type="match status" value="1"/>
</dbReference>
<dbReference type="EMBL" id="CP013140">
    <property type="protein sequence ID" value="ALN58908.1"/>
    <property type="molecule type" value="Genomic_DNA"/>
</dbReference>
<dbReference type="InterPro" id="IPR005146">
    <property type="entry name" value="B3/B4_tRNA-bd"/>
</dbReference>
<keyword evidence="6 15" id="KW-0436">Ligase</keyword>
<dbReference type="PROSITE" id="PS51483">
    <property type="entry name" value="B5"/>
    <property type="match status" value="1"/>
</dbReference>
<dbReference type="FunFam" id="3.30.930.10:FF:000022">
    <property type="entry name" value="Phenylalanine--tRNA ligase beta subunit"/>
    <property type="match status" value="1"/>
</dbReference>
<dbReference type="Gene3D" id="3.30.70.380">
    <property type="entry name" value="Ferrodoxin-fold anticodon-binding domain"/>
    <property type="match status" value="1"/>
</dbReference>
<keyword evidence="12 15" id="KW-0648">Protein biosynthesis</keyword>
<dbReference type="InterPro" id="IPR045060">
    <property type="entry name" value="Phe-tRNA-ligase_IIc_bsu"/>
</dbReference>
<dbReference type="Gene3D" id="3.30.930.10">
    <property type="entry name" value="Bira Bifunctional Protein, Domain 2"/>
    <property type="match status" value="1"/>
</dbReference>
<comment type="cofactor">
    <cofactor evidence="15">
        <name>Mg(2+)</name>
        <dbReference type="ChEBI" id="CHEBI:18420"/>
    </cofactor>
    <text evidence="15">Binds 2 magnesium ions per tetramer.</text>
</comment>
<dbReference type="SUPFAM" id="SSF46955">
    <property type="entry name" value="Putative DNA-binding domain"/>
    <property type="match status" value="1"/>
</dbReference>
<dbReference type="InterPro" id="IPR005147">
    <property type="entry name" value="tRNA_synthase_B5-dom"/>
</dbReference>
<evidence type="ECO:0000256" key="5">
    <source>
        <dbReference type="ARBA" id="ARBA00022555"/>
    </source>
</evidence>
<feature type="binding site" evidence="15">
    <location>
        <position position="457"/>
    </location>
    <ligand>
        <name>Mg(2+)</name>
        <dbReference type="ChEBI" id="CHEBI:18420"/>
        <note>shared with alpha subunit</note>
    </ligand>
</feature>
<evidence type="ECO:0000256" key="14">
    <source>
        <dbReference type="ARBA" id="ARBA00049255"/>
    </source>
</evidence>
<dbReference type="PANTHER" id="PTHR10947">
    <property type="entry name" value="PHENYLALANYL-TRNA SYNTHETASE BETA CHAIN AND LEUCINE-RICH REPEAT-CONTAINING PROTEIN 47"/>
    <property type="match status" value="1"/>
</dbReference>
<dbReference type="InterPro" id="IPR045864">
    <property type="entry name" value="aa-tRNA-synth_II/BPL/LPL"/>
</dbReference>
<dbReference type="GO" id="GO:0000287">
    <property type="term" value="F:magnesium ion binding"/>
    <property type="evidence" value="ECO:0007669"/>
    <property type="project" value="UniProtKB-UniRule"/>
</dbReference>
<feature type="binding site" evidence="15">
    <location>
        <position position="467"/>
    </location>
    <ligand>
        <name>Mg(2+)</name>
        <dbReference type="ChEBI" id="CHEBI:18420"/>
        <note>shared with alpha subunit</note>
    </ligand>
</feature>
<comment type="subcellular location">
    <subcellularLocation>
        <location evidence="1 15">Cytoplasm</location>
    </subcellularLocation>
</comment>
<dbReference type="FunFam" id="3.30.70.380:FF:000001">
    <property type="entry name" value="Phenylalanine--tRNA ligase beta subunit"/>
    <property type="match status" value="1"/>
</dbReference>
<name>A0A0S2DK40_LYSEN</name>
<dbReference type="FunFam" id="3.30.56.10:FF:000002">
    <property type="entry name" value="Phenylalanine--tRNA ligase beta subunit"/>
    <property type="match status" value="1"/>
</dbReference>
<dbReference type="SMART" id="SM00873">
    <property type="entry name" value="B3_4"/>
    <property type="match status" value="1"/>
</dbReference>
<dbReference type="GO" id="GO:0000049">
    <property type="term" value="F:tRNA binding"/>
    <property type="evidence" value="ECO:0007669"/>
    <property type="project" value="UniProtKB-UniRule"/>
</dbReference>
<keyword evidence="10 15" id="KW-0460">Magnesium</keyword>
<dbReference type="Pfam" id="PF17759">
    <property type="entry name" value="tRNA_synthFbeta"/>
    <property type="match status" value="1"/>
</dbReference>
<dbReference type="InterPro" id="IPR009061">
    <property type="entry name" value="DNA-bd_dom_put_sf"/>
</dbReference>
<feature type="binding site" evidence="15">
    <location>
        <position position="463"/>
    </location>
    <ligand>
        <name>Mg(2+)</name>
        <dbReference type="ChEBI" id="CHEBI:18420"/>
        <note>shared with alpha subunit</note>
    </ligand>
</feature>
<dbReference type="AlphaFoldDB" id="A0A0S2DK40"/>